<dbReference type="GO" id="GO:0008519">
    <property type="term" value="F:ammonium channel activity"/>
    <property type="evidence" value="ECO:0007669"/>
    <property type="project" value="InterPro"/>
</dbReference>
<dbReference type="EMBL" id="CP009302">
    <property type="protein sequence ID" value="AJC12102.1"/>
    <property type="molecule type" value="Genomic_DNA"/>
</dbReference>
<dbReference type="InterPro" id="IPR018047">
    <property type="entry name" value="Ammonium_transpt_CS"/>
</dbReference>
<feature type="domain" description="Ammonium transporter AmtB-like" evidence="10">
    <location>
        <begin position="8"/>
        <end position="418"/>
    </location>
</feature>
<dbReference type="SUPFAM" id="SSF111352">
    <property type="entry name" value="Ammonium transporter"/>
    <property type="match status" value="1"/>
</dbReference>
<keyword evidence="4 9" id="KW-0812">Transmembrane</keyword>
<comment type="subcellular location">
    <subcellularLocation>
        <location evidence="9">Cell membrane</location>
        <topology evidence="9">Multi-pass membrane protein</topology>
    </subcellularLocation>
    <subcellularLocation>
        <location evidence="1">Membrane</location>
        <topology evidence="1">Multi-pass membrane protein</topology>
    </subcellularLocation>
</comment>
<evidence type="ECO:0000256" key="1">
    <source>
        <dbReference type="ARBA" id="ARBA00004141"/>
    </source>
</evidence>
<feature type="transmembrane region" description="Helical" evidence="9">
    <location>
        <begin position="106"/>
        <end position="126"/>
    </location>
</feature>
<evidence type="ECO:0000256" key="7">
    <source>
        <dbReference type="ARBA" id="ARBA00023177"/>
    </source>
</evidence>
<dbReference type="RefSeq" id="WP_039689163.1">
    <property type="nucleotide sequence ID" value="NZ_CP009302.1"/>
</dbReference>
<name>A0A0A8BAF7_9ACTN</name>
<dbReference type="NCBIfam" id="TIGR00836">
    <property type="entry name" value="amt"/>
    <property type="match status" value="1"/>
</dbReference>
<feature type="transmembrane region" description="Helical" evidence="9">
    <location>
        <begin position="265"/>
        <end position="282"/>
    </location>
</feature>
<dbReference type="InterPro" id="IPR001905">
    <property type="entry name" value="Ammonium_transpt"/>
</dbReference>
<dbReference type="PANTHER" id="PTHR43029:SF10">
    <property type="entry name" value="AMMONIUM TRANSPORTER MEP2"/>
    <property type="match status" value="1"/>
</dbReference>
<evidence type="ECO:0000256" key="5">
    <source>
        <dbReference type="ARBA" id="ARBA00022989"/>
    </source>
</evidence>
<dbReference type="Pfam" id="PF00909">
    <property type="entry name" value="Ammonium_transp"/>
    <property type="match status" value="1"/>
</dbReference>
<reference evidence="12" key="1">
    <citation type="submission" date="2014-08" db="EMBL/GenBank/DDBJ databases">
        <title>Coriobacteriaceae sp. complete genome.</title>
        <authorList>
            <person name="Looft T."/>
            <person name="Bayles D.O."/>
            <person name="Stanton T.B."/>
        </authorList>
    </citation>
    <scope>NUCLEOTIDE SEQUENCE [LARGE SCALE GENOMIC DNA]</scope>
    <source>
        <strain evidence="12">68-1-3</strain>
    </source>
</reference>
<dbReference type="PANTHER" id="PTHR43029">
    <property type="entry name" value="AMMONIUM TRANSPORTER MEP2"/>
    <property type="match status" value="1"/>
</dbReference>
<organism evidence="11 12">
    <name type="scientific">Berryella intestinalis</name>
    <dbReference type="NCBI Taxonomy" id="1531429"/>
    <lineage>
        <taxon>Bacteria</taxon>
        <taxon>Bacillati</taxon>
        <taxon>Actinomycetota</taxon>
        <taxon>Coriobacteriia</taxon>
        <taxon>Eggerthellales</taxon>
        <taxon>Eggerthellaceae</taxon>
        <taxon>Berryella</taxon>
    </lineage>
</organism>
<dbReference type="Proteomes" id="UP000031121">
    <property type="component" value="Chromosome"/>
</dbReference>
<protein>
    <recommendedName>
        <fullName evidence="8 9">Ammonium transporter</fullName>
    </recommendedName>
</protein>
<reference evidence="11 12" key="2">
    <citation type="journal article" date="2015" name="Genome Announc.">
        <title>Complete Genome Sequence of Coriobacteriaceae Strain 68-1-3, a Novel Mucus-Degrading Isolate from the Swine Intestinal Tract.</title>
        <authorList>
            <person name="Looft T."/>
            <person name="Bayles D.O."/>
            <person name="Alt D.P."/>
            <person name="Stanton T.B."/>
        </authorList>
    </citation>
    <scope>NUCLEOTIDE SEQUENCE [LARGE SCALE GENOMIC DNA]</scope>
    <source>
        <strain evidence="11 12">68-1-3</strain>
    </source>
</reference>
<dbReference type="InterPro" id="IPR029020">
    <property type="entry name" value="Ammonium/urea_transptr"/>
</dbReference>
<feature type="transmembrane region" description="Helical" evidence="9">
    <location>
        <begin position="321"/>
        <end position="344"/>
    </location>
</feature>
<comment type="similarity">
    <text evidence="2 9">Belongs to the ammonia transporter channel (TC 1.A.11.2) family.</text>
</comment>
<evidence type="ECO:0000256" key="2">
    <source>
        <dbReference type="ARBA" id="ARBA00005887"/>
    </source>
</evidence>
<feature type="transmembrane region" description="Helical" evidence="9">
    <location>
        <begin position="175"/>
        <end position="192"/>
    </location>
</feature>
<evidence type="ECO:0000313" key="12">
    <source>
        <dbReference type="Proteomes" id="UP000031121"/>
    </source>
</evidence>
<feature type="transmembrane region" description="Helical" evidence="9">
    <location>
        <begin position="236"/>
        <end position="258"/>
    </location>
</feature>
<evidence type="ECO:0000256" key="6">
    <source>
        <dbReference type="ARBA" id="ARBA00023136"/>
    </source>
</evidence>
<accession>A0A0A8BAF7</accession>
<keyword evidence="12" id="KW-1185">Reference proteome</keyword>
<keyword evidence="6 9" id="KW-0472">Membrane</keyword>
<evidence type="ECO:0000256" key="9">
    <source>
        <dbReference type="RuleBase" id="RU362002"/>
    </source>
</evidence>
<evidence type="ECO:0000313" key="11">
    <source>
        <dbReference type="EMBL" id="AJC12102.1"/>
    </source>
</evidence>
<dbReference type="AlphaFoldDB" id="A0A0A8BAF7"/>
<dbReference type="Gene3D" id="1.10.3430.10">
    <property type="entry name" value="Ammonium transporter AmtB like domains"/>
    <property type="match status" value="1"/>
</dbReference>
<evidence type="ECO:0000256" key="8">
    <source>
        <dbReference type="ARBA" id="ARBA00050025"/>
    </source>
</evidence>
<feature type="transmembrane region" description="Helical" evidence="9">
    <location>
        <begin position="133"/>
        <end position="155"/>
    </location>
</feature>
<feature type="transmembrane region" description="Helical" evidence="9">
    <location>
        <begin position="6"/>
        <end position="28"/>
    </location>
</feature>
<evidence type="ECO:0000259" key="10">
    <source>
        <dbReference type="Pfam" id="PF00909"/>
    </source>
</evidence>
<gene>
    <name evidence="11" type="ORF">JI75_04865</name>
</gene>
<dbReference type="PROSITE" id="PS01219">
    <property type="entry name" value="AMMONIUM_TRANSP"/>
    <property type="match status" value="1"/>
</dbReference>
<keyword evidence="3 9" id="KW-0813">Transport</keyword>
<evidence type="ECO:0000256" key="3">
    <source>
        <dbReference type="ARBA" id="ARBA00022448"/>
    </source>
</evidence>
<dbReference type="HOGENOM" id="CLU_000445_33_0_11"/>
<keyword evidence="7 9" id="KW-0924">Ammonia transport</keyword>
<sequence>MDTSLTVLILFSATLVLFMTPGLAFFYGGLSRKKNVGNTIAMTLVSVGISSVMWMAFGFSVAFGKQFSPEDANPIGQIIGGFDRLLLNGYGSASVVGTYVDGLPDMAFALFQGAFCIITLGIIVGSVTGRMKFGAVVATLALWVALVYGPLAHMVWGGGLIGETIGALDFAGGDVVHISSGVAGLVLAIMCGKRRGYGNANYRAHNTPLVSIGVAILWFGWFGFNGGSALAADDGVAVLAMMNTLVASGAAMLSWMAVDKLSTGHSTLVGAVTGLVAGLVAITPGAGFVTPLSAAAMGTVASPVCYFAIAKLKSAFGYDDALDAFGCHAIGGIVGGILVGLLCVPELSWTDRGGLLYTADPSLLLSQIAGIAVTLALVVVATAAIALVVKACFGGSLRVSPQDEARGMDVTVHGEDAYPAFDGMD</sequence>
<dbReference type="GO" id="GO:0005886">
    <property type="term" value="C:plasma membrane"/>
    <property type="evidence" value="ECO:0007669"/>
    <property type="project" value="UniProtKB-SubCell"/>
</dbReference>
<keyword evidence="5 9" id="KW-1133">Transmembrane helix</keyword>
<proteinExistence type="inferred from homology"/>
<dbReference type="KEGG" id="cbac:JI75_04865"/>
<evidence type="ECO:0000256" key="4">
    <source>
        <dbReference type="ARBA" id="ARBA00022692"/>
    </source>
</evidence>
<dbReference type="OrthoDB" id="9814202at2"/>
<dbReference type="STRING" id="1531429.JI75_04865"/>
<feature type="transmembrane region" description="Helical" evidence="9">
    <location>
        <begin position="40"/>
        <end position="63"/>
    </location>
</feature>
<feature type="transmembrane region" description="Helical" evidence="9">
    <location>
        <begin position="364"/>
        <end position="389"/>
    </location>
</feature>
<feature type="transmembrane region" description="Helical" evidence="9">
    <location>
        <begin position="288"/>
        <end position="309"/>
    </location>
</feature>
<dbReference type="InterPro" id="IPR024041">
    <property type="entry name" value="NH4_transpt_AmtB-like_dom"/>
</dbReference>
<feature type="transmembrane region" description="Helical" evidence="9">
    <location>
        <begin position="204"/>
        <end position="224"/>
    </location>
</feature>